<dbReference type="InterPro" id="IPR005479">
    <property type="entry name" value="CPAse_ATP-bd"/>
</dbReference>
<dbReference type="Gene3D" id="3.90.180.10">
    <property type="entry name" value="Medium-chain alcohol dehydrogenases, catalytic domain"/>
    <property type="match status" value="1"/>
</dbReference>
<sequence length="1090" mass="117924">MPSTHTAIATVSKGHFDAIQVSTESPGEGEVLVKVEYASMIAFDTYVTDRGFYVNEYPLILGFSGAGTIASLGPGVQDLKVGDRVTAFGYGASRNKSLQEYTIQPVEVVAKIPDSLPLAEASTIPDNFVTAFYTLFNQLGLPHPTSFPALVSPPLAETPILIYGAGSTAGIYAVQLLNLAGYKRVIVTASKKHHEYLHSLGATHTFDYSSPTLVEDVGKAVGGDGKVLLAVDCITAESTLKLLSSIVSPLGKVALLLPIKEGGTVTNNHDQALWMDYHEERSPFPKETAVLGVKTFNYREDNYLNKNLMPKILPSLLESGQIKPSRVRLLDQGTFKERVGTGLDLLRSNKISAQLYQASAQETRFPHFDKILIANRGEIACRVIRTAKKLGIKTVAVYSDADRDSLHVHMADEAYCIGPAPSSESYLKMEKIIDVCHRSGAQAVHPGYGFLSENAAFSKRLAEDGIVFIGPPASAIVSMGSKSESKNIMLNAGVPCVPGYHGENQDPEFLFAEAQKIGFPVLIKAIHGGGGKGMRTVSTPTSVAFQEALSSAKRESLKAFGNDTVLVEKYIETPRHIEVQVFADTLGGVVSLWERDCSVQRRNQKIIEEAPAPGLSPELRADLGAKAIAAAKAVNYVGAGTVEFIFDNDTTNFYFMEMNTRLQVEHPVTEMITGLDLVEWQLEVAAGNPLPLSQSSIPMVGHAFEARIYAENPRNNFLPDSGTLLYLSTPKPTHIFAPTYPLAKSAGSASPGSPLGPSASYNAALQIMPSLRIEQGFNQGASIGVFYDPMIAKVVVHGRDRTEALRMLRRALDDYHVVGVSTNVEFLRTLAGNKAFINEEVETGFIPKHFNKLFPPLAVPGTEIFARAALFVALRDQSRLKPSPATPWTSLTSRRFGGDRYERIINIQTENMTNETTVNVVQISAGLYTIVVETERGPVKFSSVTAQLLDQTTLSATLDSNNSRTTIVSQLPHPAIPASQSPATMERLHVFSEGQKVTLILPSPNWLLSLGGDLSAEGALKAPMPSLIVELRVKAGDRVEKGQAVVVIESMKTETVLRADATGTVKSVNCKAGEMVEEGRELVDIEADEP</sequence>
<dbReference type="InterPro" id="IPR005482">
    <property type="entry name" value="Biotin_COase_C"/>
</dbReference>
<dbReference type="AlphaFoldDB" id="A0A409WN23"/>
<dbReference type="GO" id="GO:0016651">
    <property type="term" value="F:oxidoreductase activity, acting on NAD(P)H"/>
    <property type="evidence" value="ECO:0007669"/>
    <property type="project" value="InterPro"/>
</dbReference>
<dbReference type="GO" id="GO:0005524">
    <property type="term" value="F:ATP binding"/>
    <property type="evidence" value="ECO:0007669"/>
    <property type="project" value="UniProtKB-UniRule"/>
</dbReference>
<evidence type="ECO:0000256" key="4">
    <source>
        <dbReference type="ARBA" id="ARBA00022840"/>
    </source>
</evidence>
<keyword evidence="3 6" id="KW-0547">Nucleotide-binding</keyword>
<protein>
    <submittedName>
        <fullName evidence="10">Uncharacterized protein</fullName>
    </submittedName>
</protein>
<dbReference type="Pfam" id="PF08240">
    <property type="entry name" value="ADH_N"/>
    <property type="match status" value="1"/>
</dbReference>
<dbReference type="InterPro" id="IPR020843">
    <property type="entry name" value="ER"/>
</dbReference>
<dbReference type="SUPFAM" id="SSF51230">
    <property type="entry name" value="Single hybrid motif"/>
    <property type="match status" value="1"/>
</dbReference>
<dbReference type="Pfam" id="PF02786">
    <property type="entry name" value="CPSase_L_D2"/>
    <property type="match status" value="1"/>
</dbReference>
<keyword evidence="4 6" id="KW-0067">ATP-binding</keyword>
<name>A0A409WN23_PSICY</name>
<dbReference type="InterPro" id="IPR011761">
    <property type="entry name" value="ATP-grasp"/>
</dbReference>
<dbReference type="SMART" id="SM00878">
    <property type="entry name" value="Biotin_carb_C"/>
    <property type="match status" value="1"/>
</dbReference>
<dbReference type="SUPFAM" id="SSF50129">
    <property type="entry name" value="GroES-like"/>
    <property type="match status" value="1"/>
</dbReference>
<feature type="domain" description="Lipoyl-binding" evidence="7">
    <location>
        <begin position="1011"/>
        <end position="1086"/>
    </location>
</feature>
<dbReference type="InterPro" id="IPR000089">
    <property type="entry name" value="Biotin_lipoyl"/>
</dbReference>
<evidence type="ECO:0000256" key="1">
    <source>
        <dbReference type="ARBA" id="ARBA00001953"/>
    </source>
</evidence>
<dbReference type="GO" id="GO:0046872">
    <property type="term" value="F:metal ion binding"/>
    <property type="evidence" value="ECO:0007669"/>
    <property type="project" value="InterPro"/>
</dbReference>
<dbReference type="SUPFAM" id="SSF51246">
    <property type="entry name" value="Rudiment single hybrid motif"/>
    <property type="match status" value="1"/>
</dbReference>
<dbReference type="PANTHER" id="PTHR18866">
    <property type="entry name" value="CARBOXYLASE:PYRUVATE/ACETYL-COA/PROPIONYL-COA CARBOXYLASE"/>
    <property type="match status" value="1"/>
</dbReference>
<dbReference type="InterPro" id="IPR016185">
    <property type="entry name" value="PreATP-grasp_dom_sf"/>
</dbReference>
<dbReference type="GO" id="GO:0004485">
    <property type="term" value="F:methylcrotonoyl-CoA carboxylase activity"/>
    <property type="evidence" value="ECO:0007669"/>
    <property type="project" value="TreeGrafter"/>
</dbReference>
<evidence type="ECO:0000313" key="10">
    <source>
        <dbReference type="EMBL" id="PPQ79899.1"/>
    </source>
</evidence>
<dbReference type="SUPFAM" id="SSF52440">
    <property type="entry name" value="PreATP-grasp domain"/>
    <property type="match status" value="1"/>
</dbReference>
<accession>A0A409WN23</accession>
<dbReference type="InterPro" id="IPR005481">
    <property type="entry name" value="BC-like_N"/>
</dbReference>
<dbReference type="SUPFAM" id="SSF56059">
    <property type="entry name" value="Glutathione synthetase ATP-binding domain-like"/>
    <property type="match status" value="1"/>
</dbReference>
<dbReference type="OrthoDB" id="196847at2759"/>
<evidence type="ECO:0000313" key="11">
    <source>
        <dbReference type="Proteomes" id="UP000283269"/>
    </source>
</evidence>
<dbReference type="InterPro" id="IPR050856">
    <property type="entry name" value="Biotin_carboxylase_complex"/>
</dbReference>
<dbReference type="PROSITE" id="PS00867">
    <property type="entry name" value="CPSASE_2"/>
    <property type="match status" value="1"/>
</dbReference>
<keyword evidence="11" id="KW-1185">Reference proteome</keyword>
<proteinExistence type="predicted"/>
<dbReference type="InterPro" id="IPR013149">
    <property type="entry name" value="ADH-like_C"/>
</dbReference>
<dbReference type="PROSITE" id="PS50968">
    <property type="entry name" value="BIOTINYL_LIPOYL"/>
    <property type="match status" value="1"/>
</dbReference>
<evidence type="ECO:0000256" key="3">
    <source>
        <dbReference type="ARBA" id="ARBA00022741"/>
    </source>
</evidence>
<dbReference type="Pfam" id="PF00364">
    <property type="entry name" value="Biotin_lipoyl"/>
    <property type="match status" value="1"/>
</dbReference>
<feature type="domain" description="ATP-grasp" evidence="8">
    <location>
        <begin position="486"/>
        <end position="686"/>
    </location>
</feature>
<organism evidence="10 11">
    <name type="scientific">Psilocybe cyanescens</name>
    <dbReference type="NCBI Taxonomy" id="93625"/>
    <lineage>
        <taxon>Eukaryota</taxon>
        <taxon>Fungi</taxon>
        <taxon>Dikarya</taxon>
        <taxon>Basidiomycota</taxon>
        <taxon>Agaricomycotina</taxon>
        <taxon>Agaricomycetes</taxon>
        <taxon>Agaricomycetidae</taxon>
        <taxon>Agaricales</taxon>
        <taxon>Agaricineae</taxon>
        <taxon>Strophariaceae</taxon>
        <taxon>Psilocybe</taxon>
    </lineage>
</organism>
<feature type="domain" description="Biotin carboxylation" evidence="9">
    <location>
        <begin position="367"/>
        <end position="851"/>
    </location>
</feature>
<evidence type="ECO:0000259" key="9">
    <source>
        <dbReference type="PROSITE" id="PS50979"/>
    </source>
</evidence>
<dbReference type="InterPro" id="IPR011764">
    <property type="entry name" value="Biotin_carboxylation_dom"/>
</dbReference>
<keyword evidence="5" id="KW-0092">Biotin</keyword>
<dbReference type="Pfam" id="PF02785">
    <property type="entry name" value="Biotin_carb_C"/>
    <property type="match status" value="1"/>
</dbReference>
<dbReference type="Gene3D" id="3.30.470.20">
    <property type="entry name" value="ATP-grasp fold, B domain"/>
    <property type="match status" value="1"/>
</dbReference>
<dbReference type="InterPro" id="IPR013154">
    <property type="entry name" value="ADH-like_N"/>
</dbReference>
<dbReference type="SMART" id="SM00829">
    <property type="entry name" value="PKS_ER"/>
    <property type="match status" value="1"/>
</dbReference>
<gene>
    <name evidence="10" type="ORF">CVT25_002955</name>
</gene>
<dbReference type="PANTHER" id="PTHR18866:SF33">
    <property type="entry name" value="METHYLCROTONOYL-COA CARBOXYLASE SUBUNIT ALPHA, MITOCHONDRIAL-RELATED"/>
    <property type="match status" value="1"/>
</dbReference>
<comment type="cofactor">
    <cofactor evidence="1">
        <name>biotin</name>
        <dbReference type="ChEBI" id="CHEBI:57586"/>
    </cofactor>
</comment>
<dbReference type="InterPro" id="IPR011053">
    <property type="entry name" value="Single_hybrid_motif"/>
</dbReference>
<reference evidence="10 11" key="1">
    <citation type="journal article" date="2018" name="Evol. Lett.">
        <title>Horizontal gene cluster transfer increased hallucinogenic mushroom diversity.</title>
        <authorList>
            <person name="Reynolds H.T."/>
            <person name="Vijayakumar V."/>
            <person name="Gluck-Thaler E."/>
            <person name="Korotkin H.B."/>
            <person name="Matheny P.B."/>
            <person name="Slot J.C."/>
        </authorList>
    </citation>
    <scope>NUCLEOTIDE SEQUENCE [LARGE SCALE GENOMIC DNA]</scope>
    <source>
        <strain evidence="10 11">2631</strain>
    </source>
</reference>
<evidence type="ECO:0000256" key="6">
    <source>
        <dbReference type="PROSITE-ProRule" id="PRU00409"/>
    </source>
</evidence>
<dbReference type="InterPro" id="IPR047122">
    <property type="entry name" value="Trans-enoyl_RdTase-like"/>
</dbReference>
<dbReference type="FunFam" id="3.40.50.20:FF:000010">
    <property type="entry name" value="Propionyl-CoA carboxylase subunit alpha"/>
    <property type="match status" value="1"/>
</dbReference>
<dbReference type="Pfam" id="PF00289">
    <property type="entry name" value="Biotin_carb_N"/>
    <property type="match status" value="1"/>
</dbReference>
<dbReference type="InterPro" id="IPR011032">
    <property type="entry name" value="GroES-like_sf"/>
</dbReference>
<dbReference type="PROSITE" id="PS50975">
    <property type="entry name" value="ATP_GRASP"/>
    <property type="match status" value="1"/>
</dbReference>
<dbReference type="FunFam" id="3.30.1490.20:FF:000003">
    <property type="entry name" value="acetyl-CoA carboxylase isoform X1"/>
    <property type="match status" value="1"/>
</dbReference>
<dbReference type="PROSITE" id="PS50979">
    <property type="entry name" value="BC"/>
    <property type="match status" value="1"/>
</dbReference>
<dbReference type="Proteomes" id="UP000283269">
    <property type="component" value="Unassembled WGS sequence"/>
</dbReference>
<dbReference type="Gene3D" id="2.40.50.100">
    <property type="match status" value="1"/>
</dbReference>
<dbReference type="InterPro" id="IPR011054">
    <property type="entry name" value="Rudment_hybrid_motif"/>
</dbReference>
<dbReference type="GO" id="GO:0005739">
    <property type="term" value="C:mitochondrion"/>
    <property type="evidence" value="ECO:0007669"/>
    <property type="project" value="TreeGrafter"/>
</dbReference>
<dbReference type="STRING" id="93625.A0A409WN23"/>
<dbReference type="CDD" id="cd06850">
    <property type="entry name" value="biotinyl_domain"/>
    <property type="match status" value="1"/>
</dbReference>
<dbReference type="EMBL" id="NHYD01003359">
    <property type="protein sequence ID" value="PPQ79899.1"/>
    <property type="molecule type" value="Genomic_DNA"/>
</dbReference>
<dbReference type="InParanoid" id="A0A409WN23"/>
<dbReference type="CDD" id="cd08249">
    <property type="entry name" value="enoyl_reductase_like"/>
    <property type="match status" value="1"/>
</dbReference>
<evidence type="ECO:0000259" key="8">
    <source>
        <dbReference type="PROSITE" id="PS50975"/>
    </source>
</evidence>
<keyword evidence="2" id="KW-0436">Ligase</keyword>
<dbReference type="SUPFAM" id="SSF51735">
    <property type="entry name" value="NAD(P)-binding Rossmann-fold domains"/>
    <property type="match status" value="1"/>
</dbReference>
<evidence type="ECO:0000256" key="2">
    <source>
        <dbReference type="ARBA" id="ARBA00022598"/>
    </source>
</evidence>
<dbReference type="InterPro" id="IPR036291">
    <property type="entry name" value="NAD(P)-bd_dom_sf"/>
</dbReference>
<dbReference type="Gene3D" id="3.40.50.720">
    <property type="entry name" value="NAD(P)-binding Rossmann-like Domain"/>
    <property type="match status" value="1"/>
</dbReference>
<evidence type="ECO:0000259" key="7">
    <source>
        <dbReference type="PROSITE" id="PS50968"/>
    </source>
</evidence>
<evidence type="ECO:0000256" key="5">
    <source>
        <dbReference type="ARBA" id="ARBA00023267"/>
    </source>
</evidence>
<comment type="caution">
    <text evidence="10">The sequence shown here is derived from an EMBL/GenBank/DDBJ whole genome shotgun (WGS) entry which is preliminary data.</text>
</comment>
<dbReference type="Pfam" id="PF00107">
    <property type="entry name" value="ADH_zinc_N"/>
    <property type="match status" value="1"/>
</dbReference>